<dbReference type="AlphaFoldDB" id="A0A388JMT1"/>
<sequence length="896" mass="99850">MRKKKVRNAKPGVANIDNEKLGRKEVLYNAPMDPATRKGKKEKDEGDCFVQVPEPDTHCWKAMESLTANEKCRVLKKVLACEVVWVQAGSSALAKLGKLGVQEMVHLVKCDHVLVRFWNYYQFKHEKRPDADWIQRYPFLKTRSAIFKQFESRGLDAELWDGSRKYVTDSSLFKECPPYMGCNDDHSIEATEKLAGHRKLSIDWRNKVLSVFTDSRLKSRETALAEGIVHIKWKDTGDVTSIAPFGNEPLEANITSAELKEAVAATKSHTFFLDLCKPVDLKLWKPQAFDTLDSQLQTWCPSHWTLVVFVLWQQNLSFLASMNHLSFVKLLKGTWTSPARQGIVYGNMEHNPTQFVNLLEFVSKKGEGVAFLGKPHGGTVWELLKVGRHVVVMEGNSDLLQFTMQVVKSEVNSGAHNCEFVVVKETRDRLWNNKTDMWFKGSGEMAGLHAREGGGVMEEGKEREEGEEGEEGEEEGYEGEEEEEEGEEGEKGGETELSELFEGKEGAKGDIDIGDDERTMSGGITDDVGKVLTIDDLVEALDRRKRLQSNVPKVNTVHWIGERVSECLKLVEQAPVGLLDAVKFQRILNPAPSGQMVPYVGPQASMPPPSYPAVQAEPVAPPPSPTPSSQGNVARGGNQGHNNQGNGGSGSGRGRGRNGASQGGHWDNQGYQGQGSQGNQGGQGYGRPRFDWRTAICQHCDKQGHTIRFCNIRQRDEKSGMIYSNMDGDIYDQYGEYMDRKVPGGVRAEAKRRIVARQAPPATFRLWQERNGPPIRVDEVENDGEVTQRLQARTIKEEPIVVGSDREGENEKVKSASVLPGKMEDVWEKMGRYQGKLVDICEKVRKWRAKIPKVFLYDSGPESVPGRQGDHGVATVGSGPRSGMTFRPPTAQGRMA</sequence>
<evidence type="ECO:0000256" key="1">
    <source>
        <dbReference type="SAM" id="MobiDB-lite"/>
    </source>
</evidence>
<feature type="region of interest" description="Disordered" evidence="1">
    <location>
        <begin position="451"/>
        <end position="522"/>
    </location>
</feature>
<evidence type="ECO:0000313" key="2">
    <source>
        <dbReference type="EMBL" id="GBG59116.1"/>
    </source>
</evidence>
<dbReference type="EMBL" id="BFEA01000003">
    <property type="protein sequence ID" value="GBG59116.1"/>
    <property type="molecule type" value="Genomic_DNA"/>
</dbReference>
<dbReference type="Proteomes" id="UP000265515">
    <property type="component" value="Unassembled WGS sequence"/>
</dbReference>
<organism evidence="2 3">
    <name type="scientific">Chara braunii</name>
    <name type="common">Braun's stonewort</name>
    <dbReference type="NCBI Taxonomy" id="69332"/>
    <lineage>
        <taxon>Eukaryota</taxon>
        <taxon>Viridiplantae</taxon>
        <taxon>Streptophyta</taxon>
        <taxon>Charophyceae</taxon>
        <taxon>Charales</taxon>
        <taxon>Characeae</taxon>
        <taxon>Chara</taxon>
    </lineage>
</organism>
<feature type="compositionally biased region" description="Gly residues" evidence="1">
    <location>
        <begin position="672"/>
        <end position="685"/>
    </location>
</feature>
<keyword evidence="3" id="KW-1185">Reference proteome</keyword>
<reference evidence="2 3" key="1">
    <citation type="journal article" date="2018" name="Cell">
        <title>The Chara Genome: Secondary Complexity and Implications for Plant Terrestrialization.</title>
        <authorList>
            <person name="Nishiyama T."/>
            <person name="Sakayama H."/>
            <person name="Vries J.D."/>
            <person name="Buschmann H."/>
            <person name="Saint-Marcoux D."/>
            <person name="Ullrich K.K."/>
            <person name="Haas F.B."/>
            <person name="Vanderstraeten L."/>
            <person name="Becker D."/>
            <person name="Lang D."/>
            <person name="Vosolsobe S."/>
            <person name="Rombauts S."/>
            <person name="Wilhelmsson P.K.I."/>
            <person name="Janitza P."/>
            <person name="Kern R."/>
            <person name="Heyl A."/>
            <person name="Rumpler F."/>
            <person name="Villalobos L.I.A.C."/>
            <person name="Clay J.M."/>
            <person name="Skokan R."/>
            <person name="Toyoda A."/>
            <person name="Suzuki Y."/>
            <person name="Kagoshima H."/>
            <person name="Schijlen E."/>
            <person name="Tajeshwar N."/>
            <person name="Catarino B."/>
            <person name="Hetherington A.J."/>
            <person name="Saltykova A."/>
            <person name="Bonnot C."/>
            <person name="Breuninger H."/>
            <person name="Symeonidi A."/>
            <person name="Radhakrishnan G.V."/>
            <person name="Van Nieuwerburgh F."/>
            <person name="Deforce D."/>
            <person name="Chang C."/>
            <person name="Karol K.G."/>
            <person name="Hedrich R."/>
            <person name="Ulvskov P."/>
            <person name="Glockner G."/>
            <person name="Delwiche C.F."/>
            <person name="Petrasek J."/>
            <person name="Van de Peer Y."/>
            <person name="Friml J."/>
            <person name="Beilby M."/>
            <person name="Dolan L."/>
            <person name="Kohara Y."/>
            <person name="Sugano S."/>
            <person name="Fujiyama A."/>
            <person name="Delaux P.-M."/>
            <person name="Quint M."/>
            <person name="TheiBen G."/>
            <person name="Hagemann M."/>
            <person name="Harholt J."/>
            <person name="Dunand C."/>
            <person name="Zachgo S."/>
            <person name="Langdale J."/>
            <person name="Maumus F."/>
            <person name="Straeten D.V.D."/>
            <person name="Gould S.B."/>
            <person name="Rensing S.A."/>
        </authorList>
    </citation>
    <scope>NUCLEOTIDE SEQUENCE [LARGE SCALE GENOMIC DNA]</scope>
    <source>
        <strain evidence="2 3">S276</strain>
    </source>
</reference>
<feature type="region of interest" description="Disordered" evidence="1">
    <location>
        <begin position="607"/>
        <end position="687"/>
    </location>
</feature>
<proteinExistence type="predicted"/>
<evidence type="ECO:0000313" key="3">
    <source>
        <dbReference type="Proteomes" id="UP000265515"/>
    </source>
</evidence>
<dbReference type="Gramene" id="GBG59116">
    <property type="protein sequence ID" value="GBG59116"/>
    <property type="gene ID" value="CBR_g32134"/>
</dbReference>
<feature type="compositionally biased region" description="Acidic residues" evidence="1">
    <location>
        <begin position="465"/>
        <end position="488"/>
    </location>
</feature>
<feature type="compositionally biased region" description="Low complexity" evidence="1">
    <location>
        <begin position="658"/>
        <end position="671"/>
    </location>
</feature>
<feature type="region of interest" description="Disordered" evidence="1">
    <location>
        <begin position="860"/>
        <end position="896"/>
    </location>
</feature>
<name>A0A388JMT1_CHABU</name>
<feature type="compositionally biased region" description="Basic and acidic residues" evidence="1">
    <location>
        <begin position="501"/>
        <end position="519"/>
    </location>
</feature>
<gene>
    <name evidence="2" type="ORF">CBR_g32134</name>
</gene>
<accession>A0A388JMT1</accession>
<evidence type="ECO:0008006" key="4">
    <source>
        <dbReference type="Google" id="ProtNLM"/>
    </source>
</evidence>
<protein>
    <recommendedName>
        <fullName evidence="4">Ubiquitin-like protease family profile domain-containing protein</fullName>
    </recommendedName>
</protein>
<comment type="caution">
    <text evidence="2">The sequence shown here is derived from an EMBL/GenBank/DDBJ whole genome shotgun (WGS) entry which is preliminary data.</text>
</comment>